<dbReference type="Proteomes" id="UP000241546">
    <property type="component" value="Unassembled WGS sequence"/>
</dbReference>
<reference evidence="2" key="1">
    <citation type="submission" date="2016-07" db="EMBL/GenBank/DDBJ databases">
        <title>Multiple horizontal gene transfer events from other fungi enriched the ability of initially mycotrophic Trichoderma (Ascomycota) to feed on dead plant biomass.</title>
        <authorList>
            <consortium name="DOE Joint Genome Institute"/>
            <person name="Atanasova L."/>
            <person name="Chenthamara K."/>
            <person name="Zhang J."/>
            <person name="Grujic M."/>
            <person name="Henrissat B."/>
            <person name="Kuo A."/>
            <person name="Aerts A."/>
            <person name="Salamov A."/>
            <person name="Lipzen A."/>
            <person name="Labutti K."/>
            <person name="Barry K."/>
            <person name="Miao Y."/>
            <person name="Rahimi M.J."/>
            <person name="Shen Q."/>
            <person name="Grigoriev I.V."/>
            <person name="Kubicek C.P."/>
            <person name="Druzhinina I.S."/>
        </authorList>
    </citation>
    <scope>NUCLEOTIDE SEQUENCE [LARGE SCALE GENOMIC DNA]</scope>
    <source>
        <strain evidence="2">TUCIM 6016</strain>
    </source>
</reference>
<dbReference type="OrthoDB" id="10618811at2759"/>
<keyword evidence="2" id="KW-1185">Reference proteome</keyword>
<organism evidence="1 2">
    <name type="scientific">Trichoderma citrinoviride</name>
    <dbReference type="NCBI Taxonomy" id="58853"/>
    <lineage>
        <taxon>Eukaryota</taxon>
        <taxon>Fungi</taxon>
        <taxon>Dikarya</taxon>
        <taxon>Ascomycota</taxon>
        <taxon>Pezizomycotina</taxon>
        <taxon>Sordariomycetes</taxon>
        <taxon>Hypocreomycetidae</taxon>
        <taxon>Hypocreales</taxon>
        <taxon>Hypocreaceae</taxon>
        <taxon>Trichoderma</taxon>
    </lineage>
</organism>
<dbReference type="EMBL" id="KZ680218">
    <property type="protein sequence ID" value="PTB63869.1"/>
    <property type="molecule type" value="Genomic_DNA"/>
</dbReference>
<dbReference type="AlphaFoldDB" id="A0A2T4B3G9"/>
<accession>A0A2T4B3G9</accession>
<name>A0A2T4B3G9_9HYPO</name>
<dbReference type="RefSeq" id="XP_024747189.1">
    <property type="nucleotide sequence ID" value="XM_024896220.1"/>
</dbReference>
<evidence type="ECO:0000313" key="1">
    <source>
        <dbReference type="EMBL" id="PTB63869.1"/>
    </source>
</evidence>
<feature type="non-terminal residue" evidence="1">
    <location>
        <position position="160"/>
    </location>
</feature>
<feature type="non-terminal residue" evidence="1">
    <location>
        <position position="1"/>
    </location>
</feature>
<protein>
    <submittedName>
        <fullName evidence="1">Uncharacterized protein</fullName>
    </submittedName>
</protein>
<evidence type="ECO:0000313" key="2">
    <source>
        <dbReference type="Proteomes" id="UP000241546"/>
    </source>
</evidence>
<sequence>HARQRWAAATGGISASDHCRHAASSRKLKRLSITWEPATPSNWLSTPPRFLENRPNQKPGLKHRTMMPFRRVHRRAAALTGARWSFATLRPGCGWRSAHCAPQNLSRIFIPSSPRREASQLKSPAPVWRAIRLAARSSSLGPSLLDGIPRRWRSLSASTG</sequence>
<dbReference type="GeneID" id="36604338"/>
<proteinExistence type="predicted"/>
<gene>
    <name evidence="1" type="ORF">BBK36DRAFT_1180670</name>
</gene>